<keyword evidence="4" id="KW-0067">ATP-binding</keyword>
<evidence type="ECO:0000256" key="6">
    <source>
        <dbReference type="ARBA" id="ARBA00023277"/>
    </source>
</evidence>
<evidence type="ECO:0000313" key="10">
    <source>
        <dbReference type="EMBL" id="HDX30730.1"/>
    </source>
</evidence>
<dbReference type="InterPro" id="IPR043129">
    <property type="entry name" value="ATPase_NBD"/>
</dbReference>
<evidence type="ECO:0000256" key="2">
    <source>
        <dbReference type="ARBA" id="ARBA00022741"/>
    </source>
</evidence>
<evidence type="ECO:0000256" key="4">
    <source>
        <dbReference type="ARBA" id="ARBA00022840"/>
    </source>
</evidence>
<dbReference type="PANTHER" id="PTHR43435">
    <property type="entry name" value="RIBULOKINASE"/>
    <property type="match status" value="1"/>
</dbReference>
<keyword evidence="5" id="KW-0054">Arabinose catabolism</keyword>
<dbReference type="PROSITE" id="PS00445">
    <property type="entry name" value="FGGY_KINASES_2"/>
    <property type="match status" value="1"/>
</dbReference>
<name>A0A7C1JX38_9CHLR</name>
<comment type="similarity">
    <text evidence="7">Belongs to the FGGY kinase family.</text>
</comment>
<reference evidence="10" key="1">
    <citation type="journal article" date="2020" name="mSystems">
        <title>Genome- and Community-Level Interaction Insights into Carbon Utilization and Element Cycling Functions of Hydrothermarchaeota in Hydrothermal Sediment.</title>
        <authorList>
            <person name="Zhou Z."/>
            <person name="Liu Y."/>
            <person name="Xu W."/>
            <person name="Pan J."/>
            <person name="Luo Z.H."/>
            <person name="Li M."/>
        </authorList>
    </citation>
    <scope>NUCLEOTIDE SEQUENCE [LARGE SCALE GENOMIC DNA]</scope>
    <source>
        <strain evidence="10">SpSt-289</strain>
    </source>
</reference>
<dbReference type="CDD" id="cd07781">
    <property type="entry name" value="ASKHA_NBD_FGGY_L-RBK"/>
    <property type="match status" value="1"/>
</dbReference>
<feature type="domain" description="Carbohydrate kinase FGGY N-terminal" evidence="8">
    <location>
        <begin position="9"/>
        <end position="254"/>
    </location>
</feature>
<feature type="domain" description="Carbohydrate kinase FGGY C-terminal" evidence="9">
    <location>
        <begin position="265"/>
        <end position="459"/>
    </location>
</feature>
<dbReference type="InterPro" id="IPR018485">
    <property type="entry name" value="FGGY_C"/>
</dbReference>
<dbReference type="PIRSF" id="PIRSF000538">
    <property type="entry name" value="GlpK"/>
    <property type="match status" value="1"/>
</dbReference>
<dbReference type="GO" id="GO:0005737">
    <property type="term" value="C:cytoplasm"/>
    <property type="evidence" value="ECO:0007669"/>
    <property type="project" value="TreeGrafter"/>
</dbReference>
<dbReference type="EMBL" id="DSMG01000051">
    <property type="protein sequence ID" value="HDX30730.1"/>
    <property type="molecule type" value="Genomic_DNA"/>
</dbReference>
<dbReference type="Pfam" id="PF02782">
    <property type="entry name" value="FGGY_C"/>
    <property type="match status" value="1"/>
</dbReference>
<dbReference type="InterPro" id="IPR018483">
    <property type="entry name" value="Carb_kinase_FGGY_CS"/>
</dbReference>
<evidence type="ECO:0000256" key="7">
    <source>
        <dbReference type="RuleBase" id="RU003733"/>
    </source>
</evidence>
<dbReference type="PANTHER" id="PTHR43435:SF4">
    <property type="entry name" value="FGGY CARBOHYDRATE KINASE DOMAIN-CONTAINING PROTEIN"/>
    <property type="match status" value="1"/>
</dbReference>
<keyword evidence="1 7" id="KW-0808">Transferase</keyword>
<evidence type="ECO:0000259" key="8">
    <source>
        <dbReference type="Pfam" id="PF00370"/>
    </source>
</evidence>
<organism evidence="10">
    <name type="scientific">Caldilinea aerophila</name>
    <dbReference type="NCBI Taxonomy" id="133453"/>
    <lineage>
        <taxon>Bacteria</taxon>
        <taxon>Bacillati</taxon>
        <taxon>Chloroflexota</taxon>
        <taxon>Caldilineae</taxon>
        <taxon>Caldilineales</taxon>
        <taxon>Caldilineaceae</taxon>
        <taxon>Caldilinea</taxon>
    </lineage>
</organism>
<evidence type="ECO:0000256" key="5">
    <source>
        <dbReference type="ARBA" id="ARBA00022935"/>
    </source>
</evidence>
<comment type="caution">
    <text evidence="10">The sequence shown here is derived from an EMBL/GenBank/DDBJ whole genome shotgun (WGS) entry which is preliminary data.</text>
</comment>
<dbReference type="Pfam" id="PF00370">
    <property type="entry name" value="FGGY_N"/>
    <property type="match status" value="1"/>
</dbReference>
<keyword evidence="2" id="KW-0547">Nucleotide-binding</keyword>
<dbReference type="GO" id="GO:0019569">
    <property type="term" value="P:L-arabinose catabolic process to D-xylulose 5-phosphate"/>
    <property type="evidence" value="ECO:0007669"/>
    <property type="project" value="InterPro"/>
</dbReference>
<gene>
    <name evidence="10" type="ORF">ENQ20_04465</name>
</gene>
<evidence type="ECO:0000259" key="9">
    <source>
        <dbReference type="Pfam" id="PF02782"/>
    </source>
</evidence>
<keyword evidence="6" id="KW-0119">Carbohydrate metabolism</keyword>
<protein>
    <submittedName>
        <fullName evidence="10">Xylulose kinase</fullName>
    </submittedName>
</protein>
<dbReference type="GO" id="GO:0008741">
    <property type="term" value="F:ribulokinase activity"/>
    <property type="evidence" value="ECO:0007669"/>
    <property type="project" value="InterPro"/>
</dbReference>
<accession>A0A7C1JX38</accession>
<dbReference type="GO" id="GO:0005524">
    <property type="term" value="F:ATP binding"/>
    <property type="evidence" value="ECO:0007669"/>
    <property type="project" value="UniProtKB-KW"/>
</dbReference>
<dbReference type="InterPro" id="IPR000577">
    <property type="entry name" value="Carb_kinase_FGGY"/>
</dbReference>
<sequence length="518" mass="56118">MAQNVQTLYVLGIDAGTEAVKAGLFDLEGNRIAIGSCSYRTDFPAPGWAEQDPDEWWGALVVAVRECIARAGVSPAEIAGISADATTCTLVPLDADGRTLGRALLWMDVRAAEQAQRIFASGDPALRYCLAGVNAEWMPPKMLWMKENEPERYAATAHLLEYTDWLAYRLTGRLTLNRNTATQRWFYYPPNGGWPLEFFAAIGLPELAQKFPQEVLPLGTPIGGLCKEAAEALGLPAGVPVATGGGDAFVGLLGQGVTQPGDLGVIMGSSNVLSALSTQELHAPGIFGSFPDAVLPGLNLVEAGQVSTGSVLSWFKRNFCGDAATEAARRGISVYQLLDEEASRVPVGSEGLIALDYFQGNRTPHTDSAARGAIWGLSLQSSRGQVFRALMEGIAYGMEDILQTLRRHGFAVQRIIASGGATHSPLFMQIYADVTGQPLHITREPEASLLGSAIVAAVGAGLFPDLPTAAQRMVSIEQTYAPDSARHEEYQFFVRQYQETYQRLRELMRRMHEKQNRK</sequence>
<dbReference type="Gene3D" id="3.30.420.40">
    <property type="match status" value="2"/>
</dbReference>
<dbReference type="AlphaFoldDB" id="A0A7C1JX38"/>
<dbReference type="InterPro" id="IPR018484">
    <property type="entry name" value="FGGY_N"/>
</dbReference>
<keyword evidence="3 7" id="KW-0418">Kinase</keyword>
<evidence type="ECO:0000256" key="3">
    <source>
        <dbReference type="ARBA" id="ARBA00022777"/>
    </source>
</evidence>
<dbReference type="InterPro" id="IPR005929">
    <property type="entry name" value="Ribulokinase"/>
</dbReference>
<dbReference type="GO" id="GO:0019150">
    <property type="term" value="F:D-ribulokinase activity"/>
    <property type="evidence" value="ECO:0007669"/>
    <property type="project" value="TreeGrafter"/>
</dbReference>
<evidence type="ECO:0000256" key="1">
    <source>
        <dbReference type="ARBA" id="ARBA00022679"/>
    </source>
</evidence>
<dbReference type="SUPFAM" id="SSF53067">
    <property type="entry name" value="Actin-like ATPase domain"/>
    <property type="match status" value="2"/>
</dbReference>
<proteinExistence type="inferred from homology"/>